<dbReference type="EMBL" id="PVTR01000002">
    <property type="protein sequence ID" value="PRY89760.1"/>
    <property type="molecule type" value="Genomic_DNA"/>
</dbReference>
<name>A0A2T0WSU5_9BACT</name>
<dbReference type="RefSeq" id="WP_106132446.1">
    <property type="nucleotide sequence ID" value="NZ_PVTR01000002.1"/>
</dbReference>
<keyword evidence="1" id="KW-0472">Membrane</keyword>
<dbReference type="Proteomes" id="UP000238157">
    <property type="component" value="Unassembled WGS sequence"/>
</dbReference>
<evidence type="ECO:0000313" key="2">
    <source>
        <dbReference type="EMBL" id="PRY89760.1"/>
    </source>
</evidence>
<evidence type="ECO:0000313" key="3">
    <source>
        <dbReference type="Proteomes" id="UP000238157"/>
    </source>
</evidence>
<comment type="caution">
    <text evidence="2">The sequence shown here is derived from an EMBL/GenBank/DDBJ whole genome shotgun (WGS) entry which is preliminary data.</text>
</comment>
<organism evidence="2 3">
    <name type="scientific">Mongoliibacter ruber</name>
    <dbReference type="NCBI Taxonomy" id="1750599"/>
    <lineage>
        <taxon>Bacteria</taxon>
        <taxon>Pseudomonadati</taxon>
        <taxon>Bacteroidota</taxon>
        <taxon>Cytophagia</taxon>
        <taxon>Cytophagales</taxon>
        <taxon>Cyclobacteriaceae</taxon>
        <taxon>Mongoliibacter</taxon>
    </lineage>
</organism>
<feature type="transmembrane region" description="Helical" evidence="1">
    <location>
        <begin position="118"/>
        <end position="138"/>
    </location>
</feature>
<keyword evidence="3" id="KW-1185">Reference proteome</keyword>
<accession>A0A2T0WSU5</accession>
<keyword evidence="1" id="KW-1133">Transmembrane helix</keyword>
<evidence type="ECO:0000256" key="1">
    <source>
        <dbReference type="SAM" id="Phobius"/>
    </source>
</evidence>
<keyword evidence="1" id="KW-0812">Transmembrane</keyword>
<gene>
    <name evidence="2" type="ORF">CLW00_102236</name>
</gene>
<sequence length="139" mass="16350">MEEKIENYRNEISEILTRVSDNLADKTLGEINPILDKKFTDIKNKNEHFNEKIIQNLEKILDRIITDNDLSKSKLEEYSEKLNKINILSEEVKSIIKNNNSTHLKLEKLEFQLKKSRAIQLVTLSVSLLILFLFLFQFV</sequence>
<proteinExistence type="predicted"/>
<dbReference type="AlphaFoldDB" id="A0A2T0WSU5"/>
<reference evidence="2 3" key="1">
    <citation type="submission" date="2018-03" db="EMBL/GenBank/DDBJ databases">
        <title>Genomic Encyclopedia of Archaeal and Bacterial Type Strains, Phase II (KMG-II): from individual species to whole genera.</title>
        <authorList>
            <person name="Goeker M."/>
        </authorList>
    </citation>
    <scope>NUCLEOTIDE SEQUENCE [LARGE SCALE GENOMIC DNA]</scope>
    <source>
        <strain evidence="2 3">DSM 27929</strain>
    </source>
</reference>
<protein>
    <submittedName>
        <fullName evidence="2">Uncharacterized protein</fullName>
    </submittedName>
</protein>